<dbReference type="FunCoup" id="A0A2J7QLQ4">
    <property type="interactions" value="793"/>
</dbReference>
<dbReference type="GO" id="GO:0019254">
    <property type="term" value="P:carnitine metabolic process, CoA-linked"/>
    <property type="evidence" value="ECO:0007669"/>
    <property type="project" value="TreeGrafter"/>
</dbReference>
<feature type="domain" description="Choline/carnitine acyltransferase" evidence="5">
    <location>
        <begin position="50"/>
        <end position="616"/>
    </location>
</feature>
<dbReference type="OrthoDB" id="240216at2759"/>
<dbReference type="Proteomes" id="UP000235965">
    <property type="component" value="Unassembled WGS sequence"/>
</dbReference>
<evidence type="ECO:0000256" key="4">
    <source>
        <dbReference type="PIRSR" id="PIRSR600542-1"/>
    </source>
</evidence>
<dbReference type="Gene3D" id="3.30.559.70">
    <property type="entry name" value="Choline/Carnitine o-acyltransferase, domain 2"/>
    <property type="match status" value="1"/>
</dbReference>
<evidence type="ECO:0000313" key="7">
    <source>
        <dbReference type="Proteomes" id="UP000235965"/>
    </source>
</evidence>
<gene>
    <name evidence="6" type="primary">CRAT_2</name>
    <name evidence="6" type="ORF">B7P43_G01937</name>
</gene>
<dbReference type="FunFam" id="3.30.559.70:FF:000010">
    <property type="entry name" value="Carnitine O-Acetyl-Transferase, isoform B"/>
    <property type="match status" value="1"/>
</dbReference>
<proteinExistence type="inferred from homology"/>
<dbReference type="InterPro" id="IPR039551">
    <property type="entry name" value="Cho/carn_acyl_trans"/>
</dbReference>
<sequence>MKAAGQSMFRHILSETVNNQKNGASLLRVSACYTQMQRSMSAEHNFPRHPVPPLTQTLAKFVRSVQPLLSPSELSTTKSLVKDFEEGDGQKLQQILENRARNMESWLADWWLNAAYLAYRLPVVVHSNPALVFPHQHFKTEEEFLKYAADLTFAALNYKSDIDNDKVPIDRMGKEPLDMTQYKRIYGTCRIPAPECDKIHFSDLSRPVKHIVVAHNNIFFEICVYDRSGEIVSPGKLLLGLKAVVNASQKPGEAVGILTSEHRDTWARVHSDLVKDETNHRSVEAIQTSLFLLSLDGPASHLSAPNVATLAALKILHGGGSEGSSGNRWFDKTIEIVVGREGEVGITVEHSPAEAVPIAMLMNYCLDFLEKMPEIKFGEDTASFPEPEKLQFNISSDIKNAIEVAQQNLDKLVEYADFLSCTYSGYGKNLIKEFKVSPDSYIQMALQLAYYRLHNEPAAHYESAGTRLFHLGRTEAIRSCSVESVHFAKTMLDSKSSNEDKKQALVAAVKSHKDYATQAALGQGVDRHLLGLKLAAIENGMQIHPLYRDPSYVRSTHFKITSSQVAGKGNSVMCYGPVVPDGYAACYNPLGNTLNFGLAAFKSGHGTDVKAFHDALMVSFDDMEKVMAIGHQTRAKL</sequence>
<comment type="caution">
    <text evidence="6">The sequence shown here is derived from an EMBL/GenBank/DDBJ whole genome shotgun (WGS) entry which is preliminary data.</text>
</comment>
<reference evidence="6 7" key="1">
    <citation type="submission" date="2017-12" db="EMBL/GenBank/DDBJ databases">
        <title>Hemimetabolous genomes reveal molecular basis of termite eusociality.</title>
        <authorList>
            <person name="Harrison M.C."/>
            <person name="Jongepier E."/>
            <person name="Robertson H.M."/>
            <person name="Arning N."/>
            <person name="Bitard-Feildel T."/>
            <person name="Chao H."/>
            <person name="Childers C.P."/>
            <person name="Dinh H."/>
            <person name="Doddapaneni H."/>
            <person name="Dugan S."/>
            <person name="Gowin J."/>
            <person name="Greiner C."/>
            <person name="Han Y."/>
            <person name="Hu H."/>
            <person name="Hughes D.S.T."/>
            <person name="Huylmans A.-K."/>
            <person name="Kemena C."/>
            <person name="Kremer L.P.M."/>
            <person name="Lee S.L."/>
            <person name="Lopez-Ezquerra A."/>
            <person name="Mallet L."/>
            <person name="Monroy-Kuhn J.M."/>
            <person name="Moser A."/>
            <person name="Murali S.C."/>
            <person name="Muzny D.M."/>
            <person name="Otani S."/>
            <person name="Piulachs M.-D."/>
            <person name="Poelchau M."/>
            <person name="Qu J."/>
            <person name="Schaub F."/>
            <person name="Wada-Katsumata A."/>
            <person name="Worley K.C."/>
            <person name="Xie Q."/>
            <person name="Ylla G."/>
            <person name="Poulsen M."/>
            <person name="Gibbs R.A."/>
            <person name="Schal C."/>
            <person name="Richards S."/>
            <person name="Belles X."/>
            <person name="Korb J."/>
            <person name="Bornberg-Bauer E."/>
        </authorList>
    </citation>
    <scope>NUCLEOTIDE SEQUENCE [LARGE SCALE GENOMIC DNA]</scope>
    <source>
        <tissue evidence="6">Whole body</tissue>
    </source>
</reference>
<dbReference type="Gene3D" id="3.30.559.10">
    <property type="entry name" value="Chloramphenicol acetyltransferase-like domain"/>
    <property type="match status" value="1"/>
</dbReference>
<feature type="active site" description="Proton acceptor" evidence="4">
    <location>
        <position position="350"/>
    </location>
</feature>
<protein>
    <submittedName>
        <fullName evidence="6">Carnitine O-acetyltransferase</fullName>
    </submittedName>
</protein>
<dbReference type="InterPro" id="IPR042231">
    <property type="entry name" value="Cho/carn_acyl_trans_2"/>
</dbReference>
<evidence type="ECO:0000313" key="6">
    <source>
        <dbReference type="EMBL" id="PNF29520.1"/>
    </source>
</evidence>
<dbReference type="EMBL" id="NEVH01013241">
    <property type="protein sequence ID" value="PNF29520.1"/>
    <property type="molecule type" value="Genomic_DNA"/>
</dbReference>
<comment type="similarity">
    <text evidence="1">Belongs to the carnitine/choline acetyltransferase family.</text>
</comment>
<evidence type="ECO:0000256" key="1">
    <source>
        <dbReference type="ARBA" id="ARBA00005232"/>
    </source>
</evidence>
<accession>A0A2J7QLQ4</accession>
<evidence type="ECO:0000256" key="2">
    <source>
        <dbReference type="ARBA" id="ARBA00022679"/>
    </source>
</evidence>
<keyword evidence="2 6" id="KW-0808">Transferase</keyword>
<dbReference type="SUPFAM" id="SSF52777">
    <property type="entry name" value="CoA-dependent acyltransferases"/>
    <property type="match status" value="2"/>
</dbReference>
<name>A0A2J7QLQ4_9NEOP</name>
<dbReference type="AlphaFoldDB" id="A0A2J7QLQ4"/>
<organism evidence="6 7">
    <name type="scientific">Cryptotermes secundus</name>
    <dbReference type="NCBI Taxonomy" id="105785"/>
    <lineage>
        <taxon>Eukaryota</taxon>
        <taxon>Metazoa</taxon>
        <taxon>Ecdysozoa</taxon>
        <taxon>Arthropoda</taxon>
        <taxon>Hexapoda</taxon>
        <taxon>Insecta</taxon>
        <taxon>Pterygota</taxon>
        <taxon>Neoptera</taxon>
        <taxon>Polyneoptera</taxon>
        <taxon>Dictyoptera</taxon>
        <taxon>Blattodea</taxon>
        <taxon>Blattoidea</taxon>
        <taxon>Termitoidae</taxon>
        <taxon>Kalotermitidae</taxon>
        <taxon>Cryptotermitinae</taxon>
        <taxon>Cryptotermes</taxon>
    </lineage>
</organism>
<dbReference type="Pfam" id="PF00755">
    <property type="entry name" value="Carn_acyltransf"/>
    <property type="match status" value="1"/>
</dbReference>
<dbReference type="InterPro" id="IPR000542">
    <property type="entry name" value="Carn_acyl_trans"/>
</dbReference>
<dbReference type="STRING" id="105785.A0A2J7QLQ4"/>
<dbReference type="PANTHER" id="PTHR22589">
    <property type="entry name" value="CARNITINE O-ACYLTRANSFERASE"/>
    <property type="match status" value="1"/>
</dbReference>
<dbReference type="GO" id="GO:0004092">
    <property type="term" value="F:carnitine O-acetyltransferase activity"/>
    <property type="evidence" value="ECO:0007669"/>
    <property type="project" value="TreeGrafter"/>
</dbReference>
<dbReference type="InterPro" id="IPR023213">
    <property type="entry name" value="CAT-like_dom_sf"/>
</dbReference>
<keyword evidence="7" id="KW-1185">Reference proteome</keyword>
<keyword evidence="3" id="KW-0012">Acyltransferase</keyword>
<evidence type="ECO:0000259" key="5">
    <source>
        <dbReference type="Pfam" id="PF00755"/>
    </source>
</evidence>
<dbReference type="InParanoid" id="A0A2J7QLQ4"/>
<dbReference type="PANTHER" id="PTHR22589:SF103">
    <property type="entry name" value="CARNITINE O-ACETYL-TRANSFERASE, ISOFORM A-RELATED"/>
    <property type="match status" value="1"/>
</dbReference>
<dbReference type="GO" id="GO:0005777">
    <property type="term" value="C:peroxisome"/>
    <property type="evidence" value="ECO:0007669"/>
    <property type="project" value="TreeGrafter"/>
</dbReference>
<evidence type="ECO:0000256" key="3">
    <source>
        <dbReference type="ARBA" id="ARBA00023315"/>
    </source>
</evidence>